<gene>
    <name evidence="2" type="ORF">M422DRAFT_263542</name>
</gene>
<proteinExistence type="predicted"/>
<protein>
    <submittedName>
        <fullName evidence="2">Unplaced genomic scaffold SPHSTscaffold_125, whole genome shotgun sequence</fullName>
    </submittedName>
</protein>
<reference evidence="2 3" key="1">
    <citation type="submission" date="2014-06" db="EMBL/GenBank/DDBJ databases">
        <title>Evolutionary Origins and Diversification of the Mycorrhizal Mutualists.</title>
        <authorList>
            <consortium name="DOE Joint Genome Institute"/>
            <consortium name="Mycorrhizal Genomics Consortium"/>
            <person name="Kohler A."/>
            <person name="Kuo A."/>
            <person name="Nagy L.G."/>
            <person name="Floudas D."/>
            <person name="Copeland A."/>
            <person name="Barry K.W."/>
            <person name="Cichocki N."/>
            <person name="Veneault-Fourrey C."/>
            <person name="LaButti K."/>
            <person name="Lindquist E.A."/>
            <person name="Lipzen A."/>
            <person name="Lundell T."/>
            <person name="Morin E."/>
            <person name="Murat C."/>
            <person name="Riley R."/>
            <person name="Ohm R."/>
            <person name="Sun H."/>
            <person name="Tunlid A."/>
            <person name="Henrissat B."/>
            <person name="Grigoriev I.V."/>
            <person name="Hibbett D.S."/>
            <person name="Martin F."/>
        </authorList>
    </citation>
    <scope>NUCLEOTIDE SEQUENCE [LARGE SCALE GENOMIC DNA]</scope>
    <source>
        <strain evidence="2 3">SS14</strain>
    </source>
</reference>
<organism evidence="2 3">
    <name type="scientific">Sphaerobolus stellatus (strain SS14)</name>
    <dbReference type="NCBI Taxonomy" id="990650"/>
    <lineage>
        <taxon>Eukaryota</taxon>
        <taxon>Fungi</taxon>
        <taxon>Dikarya</taxon>
        <taxon>Basidiomycota</taxon>
        <taxon>Agaricomycotina</taxon>
        <taxon>Agaricomycetes</taxon>
        <taxon>Phallomycetidae</taxon>
        <taxon>Geastrales</taxon>
        <taxon>Sphaerobolaceae</taxon>
        <taxon>Sphaerobolus</taxon>
    </lineage>
</organism>
<feature type="region of interest" description="Disordered" evidence="1">
    <location>
        <begin position="59"/>
        <end position="83"/>
    </location>
</feature>
<dbReference type="HOGENOM" id="CLU_853029_0_0_1"/>
<dbReference type="Proteomes" id="UP000054279">
    <property type="component" value="Unassembled WGS sequence"/>
</dbReference>
<name>A0A0C9VAD4_SPHS4</name>
<dbReference type="AlphaFoldDB" id="A0A0C9VAD4"/>
<accession>A0A0C9VAD4</accession>
<evidence type="ECO:0000313" key="3">
    <source>
        <dbReference type="Proteomes" id="UP000054279"/>
    </source>
</evidence>
<keyword evidence="3" id="KW-1185">Reference proteome</keyword>
<evidence type="ECO:0000256" key="1">
    <source>
        <dbReference type="SAM" id="MobiDB-lite"/>
    </source>
</evidence>
<sequence length="326" mass="34841">MVHDQVPTPASAMNSTSSSAVVCLVGPILPSLPALVPRVLSSSFPSPCSAAAAAYEPCRSPSQRPGATPRLSTPIPPQSDAGKPQSLPALLHCVLFTSSVALRCTAALCVSRCSPSQCRGSAPSLSVPIRPRTTLGGFRTSQHCFAVSSPPPPFAALRRRRLQAPPFTISIPWRHPTPLHANSTPALLHRVLFTSSVALTLTSAFPRYLCSCCMVPLPVANWLMVTQQALIASTLSLRSLESAPWPDETTSVCNLHSTLRLTSKPANEPTLPQQVSSSRHFPTIPSKIGYSVSIQTFDLDEYKFGASDKNLAGYRLIIRRSADILG</sequence>
<dbReference type="EMBL" id="KN837200">
    <property type="protein sequence ID" value="KIJ34400.1"/>
    <property type="molecule type" value="Genomic_DNA"/>
</dbReference>
<evidence type="ECO:0000313" key="2">
    <source>
        <dbReference type="EMBL" id="KIJ34400.1"/>
    </source>
</evidence>